<dbReference type="Pfam" id="PF07833">
    <property type="entry name" value="Cu_amine_oxidN1"/>
    <property type="match status" value="1"/>
</dbReference>
<name>A0ABS2HDM8_9BACL</name>
<dbReference type="InterPro" id="IPR012854">
    <property type="entry name" value="Cu_amine_oxidase-like_N"/>
</dbReference>
<dbReference type="EMBL" id="JADCNN020000025">
    <property type="protein sequence ID" value="MBM6997929.1"/>
    <property type="molecule type" value="Genomic_DNA"/>
</dbReference>
<evidence type="ECO:0000256" key="1">
    <source>
        <dbReference type="SAM" id="SignalP"/>
    </source>
</evidence>
<dbReference type="Gene3D" id="3.30.457.10">
    <property type="entry name" value="Copper amine oxidase-like, N-terminal domain"/>
    <property type="match status" value="1"/>
</dbReference>
<protein>
    <submittedName>
        <fullName evidence="3">Copper amine oxidase N-terminal domain-containing protein</fullName>
    </submittedName>
</protein>
<dbReference type="RefSeq" id="WP_193415457.1">
    <property type="nucleotide sequence ID" value="NZ_JADCNN020000025.1"/>
</dbReference>
<dbReference type="InterPro" id="IPR036582">
    <property type="entry name" value="Mao_N_sf"/>
</dbReference>
<dbReference type="SUPFAM" id="SSF55383">
    <property type="entry name" value="Copper amine oxidase, domain N"/>
    <property type="match status" value="1"/>
</dbReference>
<keyword evidence="4" id="KW-1185">Reference proteome</keyword>
<dbReference type="PROSITE" id="PS51257">
    <property type="entry name" value="PROKAR_LIPOPROTEIN"/>
    <property type="match status" value="1"/>
</dbReference>
<keyword evidence="1" id="KW-0732">Signal</keyword>
<accession>A0ABS2HDM8</accession>
<gene>
    <name evidence="3" type="ORF">IM700_019875</name>
</gene>
<organism evidence="3 4">
    <name type="scientific">Paenibacillus rhizolycopersici</name>
    <dbReference type="NCBI Taxonomy" id="2780073"/>
    <lineage>
        <taxon>Bacteria</taxon>
        <taxon>Bacillati</taxon>
        <taxon>Bacillota</taxon>
        <taxon>Bacilli</taxon>
        <taxon>Bacillales</taxon>
        <taxon>Paenibacillaceae</taxon>
        <taxon>Paenibacillus</taxon>
    </lineage>
</organism>
<evidence type="ECO:0000313" key="4">
    <source>
        <dbReference type="Proteomes" id="UP001516620"/>
    </source>
</evidence>
<comment type="caution">
    <text evidence="3">The sequence shown here is derived from an EMBL/GenBank/DDBJ whole genome shotgun (WGS) entry which is preliminary data.</text>
</comment>
<feature type="signal peptide" evidence="1">
    <location>
        <begin position="1"/>
        <end position="23"/>
    </location>
</feature>
<dbReference type="Proteomes" id="UP001516620">
    <property type="component" value="Unassembled WGS sequence"/>
</dbReference>
<sequence>MRKIKWLAIPLALLLVALTGCQAVGGFDVAKALASSVKTTSSESKQTVTVEVIPAASAKLTAEDQKAIDLINSFSLNIDSAKVQDTKHLSMKGSVGLKGEKIPFLFAMDDKGIALQVEGAKQPLYISQQTATIPGLADMSSMEAGAQELSVKLAEFVLKHFPNPSVLTVKQTSSQVNGETLSLTNLHAEVRGDELFGLIKPFLASAVKDEQGLKDLIAGYYDLLTPFLGTLEDLPEDAELTPELAEETKKQAVDELYKELQQGIEELLASYDEEVAGLFADTPELATVFGKDTVLKLDLYFDGKLNIRKQTMELNVALPASEDLPISAIKVRSDSEMWNIGGTVTADQVDTREGVIDVIETEPTPGQILRNFKDVAPLYKLLKEDFQLSHKQVVLDTQSDYYGVITKNGTSFVPLRYLSEQFDAEVKWTPGSGQLVVIDDLTGKEIVLKVGSKQATVDGKVVQLSQPAFVHKDGSTYVPLRFLTEALGATVSFDADGWITIVRE</sequence>
<evidence type="ECO:0000259" key="2">
    <source>
        <dbReference type="Pfam" id="PF07833"/>
    </source>
</evidence>
<proteinExistence type="predicted"/>
<feature type="chain" id="PRO_5045520110" evidence="1">
    <location>
        <begin position="24"/>
        <end position="504"/>
    </location>
</feature>
<reference evidence="3 4" key="1">
    <citation type="submission" date="2021-01" db="EMBL/GenBank/DDBJ databases">
        <title>Paenibacillus sp.nov. isolated from the rhizosphere soil of tomato plant.</title>
        <authorList>
            <person name="Thin K.K."/>
            <person name="Zhang X."/>
            <person name="He S."/>
        </authorList>
    </citation>
    <scope>NUCLEOTIDE SEQUENCE [LARGE SCALE GENOMIC DNA]</scope>
    <source>
        <strain evidence="3 4">DXFW5</strain>
    </source>
</reference>
<feature type="domain" description="Copper amine oxidase-like N-terminal" evidence="2">
    <location>
        <begin position="406"/>
        <end position="498"/>
    </location>
</feature>
<evidence type="ECO:0000313" key="3">
    <source>
        <dbReference type="EMBL" id="MBM6997929.1"/>
    </source>
</evidence>